<feature type="region of interest" description="Disordered" evidence="1">
    <location>
        <begin position="23"/>
        <end position="77"/>
    </location>
</feature>
<keyword evidence="3" id="KW-1185">Reference proteome</keyword>
<evidence type="ECO:0000313" key="3">
    <source>
        <dbReference type="Proteomes" id="UP001476798"/>
    </source>
</evidence>
<feature type="compositionally biased region" description="Polar residues" evidence="1">
    <location>
        <begin position="62"/>
        <end position="73"/>
    </location>
</feature>
<evidence type="ECO:0000256" key="1">
    <source>
        <dbReference type="SAM" id="MobiDB-lite"/>
    </source>
</evidence>
<name>A0ABV0PSK1_9TELE</name>
<evidence type="ECO:0000313" key="2">
    <source>
        <dbReference type="EMBL" id="MEQ2186485.1"/>
    </source>
</evidence>
<protein>
    <submittedName>
        <fullName evidence="2">Uncharacterized protein</fullName>
    </submittedName>
</protein>
<reference evidence="2 3" key="1">
    <citation type="submission" date="2021-06" db="EMBL/GenBank/DDBJ databases">
        <authorList>
            <person name="Palmer J.M."/>
        </authorList>
    </citation>
    <scope>NUCLEOTIDE SEQUENCE [LARGE SCALE GENOMIC DNA]</scope>
    <source>
        <strain evidence="2 3">GA_2019</strain>
        <tissue evidence="2">Muscle</tissue>
    </source>
</reference>
<sequence length="94" mass="9903">MSQIQKSVAEYCPVVPVKAKEEQLAEEDEVQQPSAHPTTQLPFPLSPLSQSAPLPSSSSASGRTEVQDASTTGLGAALYQEHEGKLIIASANRG</sequence>
<gene>
    <name evidence="2" type="ORF">GOODEAATRI_028947</name>
</gene>
<comment type="caution">
    <text evidence="2">The sequence shown here is derived from an EMBL/GenBank/DDBJ whole genome shotgun (WGS) entry which is preliminary data.</text>
</comment>
<dbReference type="EMBL" id="JAHRIO010084107">
    <property type="protein sequence ID" value="MEQ2186485.1"/>
    <property type="molecule type" value="Genomic_DNA"/>
</dbReference>
<feature type="compositionally biased region" description="Low complexity" evidence="1">
    <location>
        <begin position="37"/>
        <end position="61"/>
    </location>
</feature>
<accession>A0ABV0PSK1</accession>
<dbReference type="Proteomes" id="UP001476798">
    <property type="component" value="Unassembled WGS sequence"/>
</dbReference>
<proteinExistence type="predicted"/>
<organism evidence="2 3">
    <name type="scientific">Goodea atripinnis</name>
    <dbReference type="NCBI Taxonomy" id="208336"/>
    <lineage>
        <taxon>Eukaryota</taxon>
        <taxon>Metazoa</taxon>
        <taxon>Chordata</taxon>
        <taxon>Craniata</taxon>
        <taxon>Vertebrata</taxon>
        <taxon>Euteleostomi</taxon>
        <taxon>Actinopterygii</taxon>
        <taxon>Neopterygii</taxon>
        <taxon>Teleostei</taxon>
        <taxon>Neoteleostei</taxon>
        <taxon>Acanthomorphata</taxon>
        <taxon>Ovalentaria</taxon>
        <taxon>Atherinomorphae</taxon>
        <taxon>Cyprinodontiformes</taxon>
        <taxon>Goodeidae</taxon>
        <taxon>Goodea</taxon>
    </lineage>
</organism>
<feature type="non-terminal residue" evidence="2">
    <location>
        <position position="94"/>
    </location>
</feature>